<dbReference type="PROSITE" id="PS51375">
    <property type="entry name" value="PPR"/>
    <property type="match status" value="2"/>
</dbReference>
<dbReference type="PANTHER" id="PTHR47934:SF6">
    <property type="entry name" value="MITOCHONDRIAL GROUP I INTRON SPLICING FACTOR CCM1-RELATED"/>
    <property type="match status" value="1"/>
</dbReference>
<evidence type="ECO:0000313" key="5">
    <source>
        <dbReference type="Proteomes" id="UP001230268"/>
    </source>
</evidence>
<dbReference type="InterPro" id="IPR051114">
    <property type="entry name" value="Mito_RNA_Proc_CCM1"/>
</dbReference>
<dbReference type="Gene3D" id="1.25.40.10">
    <property type="entry name" value="Tetratricopeptide repeat domain"/>
    <property type="match status" value="2"/>
</dbReference>
<evidence type="ECO:0000313" key="4">
    <source>
        <dbReference type="EMBL" id="KAK1442897.1"/>
    </source>
</evidence>
<gene>
    <name evidence="4" type="ORF">BgAZ_304150</name>
</gene>
<dbReference type="GO" id="GO:0003729">
    <property type="term" value="F:mRNA binding"/>
    <property type="evidence" value="ECO:0007669"/>
    <property type="project" value="TreeGrafter"/>
</dbReference>
<accession>A0AAD8LJV6</accession>
<dbReference type="GO" id="GO:0006396">
    <property type="term" value="P:RNA processing"/>
    <property type="evidence" value="ECO:0007669"/>
    <property type="project" value="TreeGrafter"/>
</dbReference>
<keyword evidence="5" id="KW-1185">Reference proteome</keyword>
<feature type="repeat" description="PPR" evidence="2">
    <location>
        <begin position="44"/>
        <end position="78"/>
    </location>
</feature>
<feature type="domain" description="PROP1-like PPR" evidence="3">
    <location>
        <begin position="59"/>
        <end position="195"/>
    </location>
</feature>
<feature type="repeat" description="PPR" evidence="2">
    <location>
        <begin position="115"/>
        <end position="149"/>
    </location>
</feature>
<evidence type="ECO:0000256" key="1">
    <source>
        <dbReference type="ARBA" id="ARBA00022737"/>
    </source>
</evidence>
<dbReference type="InterPro" id="IPR033443">
    <property type="entry name" value="PROP1-like_PPR_dom"/>
</dbReference>
<dbReference type="PANTHER" id="PTHR47934">
    <property type="entry name" value="PENTATRICOPEPTIDE REPEAT-CONTAINING PROTEIN PET309, MITOCHONDRIAL"/>
    <property type="match status" value="1"/>
</dbReference>
<evidence type="ECO:0000256" key="2">
    <source>
        <dbReference type="PROSITE-ProRule" id="PRU00708"/>
    </source>
</evidence>
<evidence type="ECO:0000259" key="3">
    <source>
        <dbReference type="Pfam" id="PF17177"/>
    </source>
</evidence>
<dbReference type="InterPro" id="IPR011990">
    <property type="entry name" value="TPR-like_helical_dom_sf"/>
</dbReference>
<dbReference type="AlphaFoldDB" id="A0AAD8LJV6"/>
<dbReference type="Pfam" id="PF17177">
    <property type="entry name" value="PPR_long"/>
    <property type="match status" value="1"/>
</dbReference>
<dbReference type="GO" id="GO:0005739">
    <property type="term" value="C:mitochondrion"/>
    <property type="evidence" value="ECO:0007669"/>
    <property type="project" value="TreeGrafter"/>
</dbReference>
<dbReference type="Proteomes" id="UP001230268">
    <property type="component" value="Unassembled WGS sequence"/>
</dbReference>
<reference evidence="4" key="1">
    <citation type="submission" date="2023-08" db="EMBL/GenBank/DDBJ databases">
        <title>Draft sequence of the Babesia gibsoni genome.</title>
        <authorList>
            <person name="Yamagishi J.Y."/>
            <person name="Xuan X.X."/>
        </authorList>
    </citation>
    <scope>NUCLEOTIDE SEQUENCE</scope>
    <source>
        <strain evidence="4">Azabu</strain>
    </source>
</reference>
<keyword evidence="1" id="KW-0677">Repeat</keyword>
<proteinExistence type="predicted"/>
<dbReference type="GO" id="GO:0007005">
    <property type="term" value="P:mitochondrion organization"/>
    <property type="evidence" value="ECO:0007669"/>
    <property type="project" value="TreeGrafter"/>
</dbReference>
<dbReference type="InterPro" id="IPR002885">
    <property type="entry name" value="PPR_rpt"/>
</dbReference>
<protein>
    <recommendedName>
        <fullName evidence="3">PROP1-like PPR domain-containing protein</fullName>
    </recommendedName>
</protein>
<name>A0AAD8LJV6_BABGI</name>
<dbReference type="NCBIfam" id="TIGR00756">
    <property type="entry name" value="PPR"/>
    <property type="match status" value="2"/>
</dbReference>
<sequence length="428" mass="49331">MNPENGILTKDNYRNILSFCTTAKDAVMARYVYLCLRSDGISPDREIFNNLIKTHVITGDISSAFAIFRKMEKDGIMADVEIFNCLIDGLLLKGYVKDAWRLYSYVRSWRLIEPDEHMLTSMIKASLSSKEAEKAIQIYQEMIDKKIIPNGEIYECLMNCFCLRADYAHRCLQIYDSLKSAHYKITPTMIAHALMACGFSLNTRKAKEVLKDAKDMGLSTDERILSTGIGALIKEFGASSLDSMHKLKDLRRTIIFIFSLFDDNSTLKTPMLNALIVFYENIGYSEYALDVLYKLTKLKECTDSTVCSILMRILERHVNEPGKFFTLYDKGTTMTNPNRQLLTLALEMSVKANSPRRAIETMEEMHRLEILPTPELTGRLFFMARRKPEMHAMIHKLVSQERNVECKRVVMESELLYTYAEERKLQHQ</sequence>
<comment type="caution">
    <text evidence="4">The sequence shown here is derived from an EMBL/GenBank/DDBJ whole genome shotgun (WGS) entry which is preliminary data.</text>
</comment>
<organism evidence="4 5">
    <name type="scientific">Babesia gibsoni</name>
    <dbReference type="NCBI Taxonomy" id="33632"/>
    <lineage>
        <taxon>Eukaryota</taxon>
        <taxon>Sar</taxon>
        <taxon>Alveolata</taxon>
        <taxon>Apicomplexa</taxon>
        <taxon>Aconoidasida</taxon>
        <taxon>Piroplasmida</taxon>
        <taxon>Babesiidae</taxon>
        <taxon>Babesia</taxon>
    </lineage>
</organism>
<dbReference type="EMBL" id="JAVEPI010000003">
    <property type="protein sequence ID" value="KAK1442897.1"/>
    <property type="molecule type" value="Genomic_DNA"/>
</dbReference>